<dbReference type="EMBL" id="BK015825">
    <property type="protein sequence ID" value="DAE26982.1"/>
    <property type="molecule type" value="Genomic_DNA"/>
</dbReference>
<name>A0A8S5R6E1_9VIRU</name>
<accession>A0A8S5R6E1</accession>
<evidence type="ECO:0000313" key="1">
    <source>
        <dbReference type="EMBL" id="DAE26982.1"/>
    </source>
</evidence>
<proteinExistence type="predicted"/>
<protein>
    <submittedName>
        <fullName evidence="1">Uncharacterized protein</fullName>
    </submittedName>
</protein>
<organism evidence="1">
    <name type="scientific">virus sp. ctVE78</name>
    <dbReference type="NCBI Taxonomy" id="2826804"/>
    <lineage>
        <taxon>Viruses</taxon>
    </lineage>
</organism>
<sequence>MVRPNKALRYYILAKYRAPRQLGAKTCAYEYLYMLINSLL</sequence>
<reference evidence="1" key="1">
    <citation type="journal article" date="2021" name="Proc. Natl. Acad. Sci. U.S.A.">
        <title>A Catalog of Tens of Thousands of Viruses from Human Metagenomes Reveals Hidden Associations with Chronic Diseases.</title>
        <authorList>
            <person name="Tisza M.J."/>
            <person name="Buck C.B."/>
        </authorList>
    </citation>
    <scope>NUCLEOTIDE SEQUENCE</scope>
    <source>
        <strain evidence="1">CtVE78</strain>
    </source>
</reference>